<dbReference type="Pfam" id="PF13234">
    <property type="entry name" value="MTR4_beta-barrel"/>
    <property type="match status" value="1"/>
</dbReference>
<dbReference type="FunFam" id="2.40.30.300:FF:000001">
    <property type="entry name" value="Mtr4 exosome RNA helicase"/>
    <property type="match status" value="1"/>
</dbReference>
<dbReference type="InterPro" id="IPR025696">
    <property type="entry name" value="Beta-barrel_MTR4"/>
</dbReference>
<dbReference type="AlphaFoldDB" id="A0A915CGD8"/>
<dbReference type="InterPro" id="IPR048392">
    <property type="entry name" value="MTR4-like_stalk"/>
</dbReference>
<dbReference type="CDD" id="cd18795">
    <property type="entry name" value="SF2_C_Ski2"/>
    <property type="match status" value="1"/>
</dbReference>
<evidence type="ECO:0000256" key="7">
    <source>
        <dbReference type="ARBA" id="ARBA00022840"/>
    </source>
</evidence>
<dbReference type="CDD" id="cd18024">
    <property type="entry name" value="DEXHc_Mtr4-like"/>
    <property type="match status" value="1"/>
</dbReference>
<dbReference type="Proteomes" id="UP000887569">
    <property type="component" value="Unplaced"/>
</dbReference>
<dbReference type="PROSITE" id="PS51192">
    <property type="entry name" value="HELICASE_ATP_BIND_1"/>
    <property type="match status" value="1"/>
</dbReference>
<keyword evidence="3" id="KW-0698">rRNA processing</keyword>
<dbReference type="InterPro" id="IPR011545">
    <property type="entry name" value="DEAD/DEAH_box_helicase_dom"/>
</dbReference>
<dbReference type="InterPro" id="IPR027417">
    <property type="entry name" value="P-loop_NTPase"/>
</dbReference>
<dbReference type="PANTHER" id="PTHR12131:SF7">
    <property type="entry name" value="EXOSOME RNA HELICASE MTR4"/>
    <property type="match status" value="1"/>
</dbReference>
<name>A0A915CGD8_PARUN</name>
<dbReference type="Gene3D" id="1.10.3380.30">
    <property type="match status" value="2"/>
</dbReference>
<keyword evidence="5" id="KW-0378">Hydrolase</keyword>
<dbReference type="SMART" id="SM00490">
    <property type="entry name" value="HELICc"/>
    <property type="match status" value="1"/>
</dbReference>
<dbReference type="SMART" id="SM00487">
    <property type="entry name" value="DEXDc"/>
    <property type="match status" value="1"/>
</dbReference>
<evidence type="ECO:0000259" key="11">
    <source>
        <dbReference type="PROSITE" id="PS51194"/>
    </source>
</evidence>
<evidence type="ECO:0000259" key="10">
    <source>
        <dbReference type="PROSITE" id="PS51192"/>
    </source>
</evidence>
<evidence type="ECO:0000256" key="1">
    <source>
        <dbReference type="ARBA" id="ARBA00004123"/>
    </source>
</evidence>
<feature type="domain" description="Helicase ATP-binding" evidence="10">
    <location>
        <begin position="145"/>
        <end position="301"/>
    </location>
</feature>
<dbReference type="FunFam" id="3.40.50.300:FF:000083">
    <property type="entry name" value="ATP-dependent RNA helicase DOB1"/>
    <property type="match status" value="1"/>
</dbReference>
<comment type="similarity">
    <text evidence="2">Belongs to the helicase family. SKI2 subfamily.</text>
</comment>
<dbReference type="GO" id="GO:0016787">
    <property type="term" value="F:hydrolase activity"/>
    <property type="evidence" value="ECO:0007669"/>
    <property type="project" value="UniProtKB-KW"/>
</dbReference>
<dbReference type="GO" id="GO:0006401">
    <property type="term" value="P:RNA catabolic process"/>
    <property type="evidence" value="ECO:0007669"/>
    <property type="project" value="InterPro"/>
</dbReference>
<dbReference type="InterPro" id="IPR050699">
    <property type="entry name" value="RNA-DNA_Helicase"/>
</dbReference>
<dbReference type="SMART" id="SM01142">
    <property type="entry name" value="DSHCT"/>
    <property type="match status" value="1"/>
</dbReference>
<dbReference type="CDD" id="cd13154">
    <property type="entry name" value="KOW_Mtr4"/>
    <property type="match status" value="1"/>
</dbReference>
<dbReference type="InterPro" id="IPR012961">
    <property type="entry name" value="Ski2/MTR4_C"/>
</dbReference>
<evidence type="ECO:0000256" key="9">
    <source>
        <dbReference type="SAM" id="Coils"/>
    </source>
</evidence>
<evidence type="ECO:0000256" key="6">
    <source>
        <dbReference type="ARBA" id="ARBA00022806"/>
    </source>
</evidence>
<dbReference type="FunFam" id="1.10.3380.30:FF:000002">
    <property type="entry name" value="superkiller viralicidic activity 2-like 2"/>
    <property type="match status" value="1"/>
</dbReference>
<dbReference type="SUPFAM" id="SSF52540">
    <property type="entry name" value="P-loop containing nucleoside triphosphate hydrolases"/>
    <property type="match status" value="1"/>
</dbReference>
<evidence type="ECO:0000256" key="3">
    <source>
        <dbReference type="ARBA" id="ARBA00022552"/>
    </source>
</evidence>
<reference evidence="13" key="1">
    <citation type="submission" date="2022-11" db="UniProtKB">
        <authorList>
            <consortium name="WormBaseParasite"/>
        </authorList>
    </citation>
    <scope>IDENTIFICATION</scope>
</reference>
<dbReference type="PANTHER" id="PTHR12131">
    <property type="entry name" value="ATP-DEPENDENT RNA AND DNA HELICASE"/>
    <property type="match status" value="1"/>
</dbReference>
<evidence type="ECO:0000256" key="8">
    <source>
        <dbReference type="ARBA" id="ARBA00023242"/>
    </source>
</evidence>
<dbReference type="GO" id="GO:0000460">
    <property type="term" value="P:maturation of 5.8S rRNA"/>
    <property type="evidence" value="ECO:0007669"/>
    <property type="project" value="TreeGrafter"/>
</dbReference>
<evidence type="ECO:0000313" key="12">
    <source>
        <dbReference type="Proteomes" id="UP000887569"/>
    </source>
</evidence>
<keyword evidence="8" id="KW-0539">Nucleus</keyword>
<proteinExistence type="inferred from homology"/>
<dbReference type="GO" id="GO:0003724">
    <property type="term" value="F:RNA helicase activity"/>
    <property type="evidence" value="ECO:0007669"/>
    <property type="project" value="InterPro"/>
</dbReference>
<keyword evidence="9" id="KW-0175">Coiled coil</keyword>
<organism evidence="12 13">
    <name type="scientific">Parascaris univalens</name>
    <name type="common">Nematode worm</name>
    <dbReference type="NCBI Taxonomy" id="6257"/>
    <lineage>
        <taxon>Eukaryota</taxon>
        <taxon>Metazoa</taxon>
        <taxon>Ecdysozoa</taxon>
        <taxon>Nematoda</taxon>
        <taxon>Chromadorea</taxon>
        <taxon>Rhabditida</taxon>
        <taxon>Spirurina</taxon>
        <taxon>Ascaridomorpha</taxon>
        <taxon>Ascaridoidea</taxon>
        <taxon>Ascarididae</taxon>
        <taxon>Parascaris</taxon>
    </lineage>
</organism>
<feature type="coiled-coil region" evidence="9">
    <location>
        <begin position="990"/>
        <end position="1017"/>
    </location>
</feature>
<dbReference type="WBParaSite" id="PgR172_g007_t01">
    <property type="protein sequence ID" value="PgR172_g007_t01"/>
    <property type="gene ID" value="PgR172_g007"/>
</dbReference>
<keyword evidence="12" id="KW-1185">Reference proteome</keyword>
<dbReference type="Pfam" id="PF00270">
    <property type="entry name" value="DEAD"/>
    <property type="match status" value="1"/>
</dbReference>
<dbReference type="Gene3D" id="2.40.30.300">
    <property type="match status" value="1"/>
</dbReference>
<dbReference type="PROSITE" id="PS51194">
    <property type="entry name" value="HELICASE_CTER"/>
    <property type="match status" value="1"/>
</dbReference>
<comment type="subcellular location">
    <subcellularLocation>
        <location evidence="1">Nucleus</location>
    </subcellularLocation>
</comment>
<dbReference type="InterPro" id="IPR016438">
    <property type="entry name" value="SKI2-like"/>
</dbReference>
<dbReference type="GO" id="GO:0003723">
    <property type="term" value="F:RNA binding"/>
    <property type="evidence" value="ECO:0007669"/>
    <property type="project" value="InterPro"/>
</dbReference>
<evidence type="ECO:0000313" key="13">
    <source>
        <dbReference type="WBParaSite" id="PgR172_g007_t01"/>
    </source>
</evidence>
<dbReference type="FunFam" id="3.40.50.300:FF:000141">
    <property type="entry name" value="ATP-dependent RNA helicase DOB1"/>
    <property type="match status" value="1"/>
</dbReference>
<dbReference type="GO" id="GO:0005524">
    <property type="term" value="F:ATP binding"/>
    <property type="evidence" value="ECO:0007669"/>
    <property type="project" value="UniProtKB-KW"/>
</dbReference>
<sequence>MDEDLFGAFEDDVREGASEVGASRSNEDVMRKIERRRQEECRNNADVFLARMAAGESDVVNLKRPADSADDDVILRKKLEEDEDGIGSGIRAHPRNSIHTLVTEGNCSHEVIIPVKMEFVPLKPRTTEPAKLYPFQLDAFQKEAITCIDNLQSVLVSAHTSAGKTVVALYAIAMALGDKQRVIYTSPIKALSNQKYRELGEEFSDVGLMTGDVTLNPDASCLVMTTEILRSMLYKGSEIMREVGWVIFDEIHYMRDKERGVVWEETIILLPDNVHYVFLSATIPNARQFADWVVFLHKQPVHVVCTDYRPTPLQHFVYPAGGAGLYEVVNVQGKFREDKFKEAMSVLRSVGDEGRGGITRGKRGGTSGASEVMKIIRTIKERDMVPCIIFSFSRKECEAYATQLKDVDFNDDKAKKMIKEIYTNAISLLSDEDRKLPQIGQVLPYLLRGIGIHHSGLLPIVKELIEILFGEGLITTLFATETFAMGLNMPARTVLFTSARKFDGKDYRWITSGEYIQMSGRAGRRGKDERGLVILMVDQQMGQDVAKQIIKGAADPLNSQFRLTYNMVLNLLRVEGINPEFMLENSFYQFQNYDALPRLYENVQKKEEELKQFVVNRELEIAGYYQLQKQIAAIKESIRQTVMKPSFVVPFLQAGRLVHVVAGTKDFGWAPILNFHKKPDPMNPMGGSLLYILDVAMLLSSESAKDLSSVAHLQPPSTGDTGVVEVVPMMLDCVMEMSAVRIKLPQDIRSRDAKQSVGKTVKEVLRRFNSNLPSLDPLNDMKIKDPILEANIAKLEALEKRNSSHPIRKDANFKQLYGRYEEKLELEAELKVVKAELKKAQSLLQLDELKCRKRVLRRLQYCDESDVITCKGRVACEISAADELLLTEMMFGGQFTTLSPEQMAALLSCFVFEEKANATKVAESLSGVLRSMQDYARRIAKITKESKLDIDEDKYVGSFKPHMMDVVHEWCSGAAFSDILKKTDIFEGSIIRCLRRLEELLREMKNAAKAMGNMSTEEKFEQARTKLKRDIVFTASLYL</sequence>
<evidence type="ECO:0000256" key="2">
    <source>
        <dbReference type="ARBA" id="ARBA00010140"/>
    </source>
</evidence>
<dbReference type="Pfam" id="PF21408">
    <property type="entry name" value="MTR4-like_stalk"/>
    <property type="match status" value="1"/>
</dbReference>
<evidence type="ECO:0000256" key="4">
    <source>
        <dbReference type="ARBA" id="ARBA00022741"/>
    </source>
</evidence>
<dbReference type="InterPro" id="IPR001650">
    <property type="entry name" value="Helicase_C-like"/>
</dbReference>
<dbReference type="GO" id="GO:0005634">
    <property type="term" value="C:nucleus"/>
    <property type="evidence" value="ECO:0007669"/>
    <property type="project" value="UniProtKB-SubCell"/>
</dbReference>
<keyword evidence="6" id="KW-0347">Helicase</keyword>
<protein>
    <submittedName>
        <fullName evidence="13">Superkiller viralicidic activity 2-like 2</fullName>
    </submittedName>
</protein>
<dbReference type="Gene3D" id="3.40.50.300">
    <property type="entry name" value="P-loop containing nucleotide triphosphate hydrolases"/>
    <property type="match status" value="2"/>
</dbReference>
<keyword evidence="7" id="KW-0067">ATP-binding</keyword>
<dbReference type="Pfam" id="PF08148">
    <property type="entry name" value="DSHCT"/>
    <property type="match status" value="1"/>
</dbReference>
<dbReference type="PIRSF" id="PIRSF005198">
    <property type="entry name" value="Antiviral_helicase_SKI2"/>
    <property type="match status" value="1"/>
</dbReference>
<accession>A0A915CGD8</accession>
<evidence type="ECO:0000256" key="5">
    <source>
        <dbReference type="ARBA" id="ARBA00022801"/>
    </source>
</evidence>
<dbReference type="InterPro" id="IPR014001">
    <property type="entry name" value="Helicase_ATP-bd"/>
</dbReference>
<feature type="domain" description="Helicase C-terminal" evidence="11">
    <location>
        <begin position="371"/>
        <end position="575"/>
    </location>
</feature>
<keyword evidence="4" id="KW-0547">Nucleotide-binding</keyword>